<dbReference type="Pfam" id="PF00534">
    <property type="entry name" value="Glycos_transf_1"/>
    <property type="match status" value="1"/>
</dbReference>
<dbReference type="NCBIfam" id="TIGR02095">
    <property type="entry name" value="glgA"/>
    <property type="match status" value="1"/>
</dbReference>
<dbReference type="PANTHER" id="PTHR45825">
    <property type="entry name" value="GRANULE-BOUND STARCH SYNTHASE 1, CHLOROPLASTIC/AMYLOPLASTIC"/>
    <property type="match status" value="1"/>
</dbReference>
<dbReference type="Proteomes" id="UP000464751">
    <property type="component" value="Chromosome"/>
</dbReference>
<dbReference type="InterPro" id="IPR011835">
    <property type="entry name" value="GS/SS"/>
</dbReference>
<reference evidence="11 12" key="1">
    <citation type="submission" date="2020-02" db="EMBL/GenBank/DDBJ databases">
        <authorList>
            <person name="Li G."/>
        </authorList>
    </citation>
    <scope>NUCLEOTIDE SEQUENCE [LARGE SCALE GENOMIC DNA]</scope>
    <source>
        <strain evidence="11 12">DSM 102029</strain>
    </source>
</reference>
<dbReference type="GO" id="GO:0005978">
    <property type="term" value="P:glycogen biosynthetic process"/>
    <property type="evidence" value="ECO:0007669"/>
    <property type="project" value="UniProtKB-UniRule"/>
</dbReference>
<name>A0A6P1YI58_9HYPH</name>
<dbReference type="Pfam" id="PF08323">
    <property type="entry name" value="Glyco_transf_5"/>
    <property type="match status" value="1"/>
</dbReference>
<dbReference type="Gene3D" id="3.40.50.2000">
    <property type="entry name" value="Glycogen Phosphorylase B"/>
    <property type="match status" value="2"/>
</dbReference>
<gene>
    <name evidence="8" type="primary">glgA</name>
    <name evidence="11" type="ORF">G3A50_04275</name>
</gene>
<keyword evidence="6 8" id="KW-0808">Transferase</keyword>
<dbReference type="GO" id="GO:0009011">
    <property type="term" value="F:alpha-1,4-glucan glucosyltransferase (ADP-glucose donor) activity"/>
    <property type="evidence" value="ECO:0007669"/>
    <property type="project" value="UniProtKB-UniRule"/>
</dbReference>
<dbReference type="EC" id="2.4.1.21" evidence="8"/>
<evidence type="ECO:0000256" key="6">
    <source>
        <dbReference type="ARBA" id="ARBA00022679"/>
    </source>
</evidence>
<comment type="function">
    <text evidence="2 8">Synthesizes alpha-1,4-glucan chains using ADP-glucose.</text>
</comment>
<dbReference type="GO" id="GO:0004373">
    <property type="term" value="F:alpha-1,4-glucan glucosyltransferase (UDP-glucose donor) activity"/>
    <property type="evidence" value="ECO:0007669"/>
    <property type="project" value="InterPro"/>
</dbReference>
<keyword evidence="12" id="KW-1185">Reference proteome</keyword>
<proteinExistence type="inferred from homology"/>
<sequence length="485" mass="51435">MSEFKVLSVVSEVYPLVKTGGLADVAGALPAALAPHGVDMRTLIPGYAAVLGALTRAEPVHHFDHLFGGPARLLDAEAAGLRLFVIDAPHLYDRPGGPYSDPAGVDWPDNAERFAALGAVASGIGRGLVPGFVPAVVHAHDWQAGLAPAYLHYSGGWRPGTVITIHNMAFQGKFPGTIAPQLGFPPEAFSIHGIEYYGAVGYLKAGLKLADRITTVSPTYASEILLPEGGMGLEGLLNDRADVVSGILNGLDTVAWDPATDDHLAARFDVKRLKARDANKAALQRRFGLHEDPDALLFGVVSRLSWQKGLDLLAENIGTLLEMGGQLALLGSGDAELSGRFSGASEAHAGRVATWFGYDEGVAHLVQAGADALIVPSRFEPCGLTQLAALRYGALPVVARVGGLADTVIDVNEMARGIGVGTGVQFSPVTAPALHQALRRTRALFQDKVLWRKLQRNAMTTDVSWQRAAGEYDRLYRTLAAERGV</sequence>
<evidence type="ECO:0000256" key="4">
    <source>
        <dbReference type="ARBA" id="ARBA00010281"/>
    </source>
</evidence>
<dbReference type="KEGG" id="apra:G3A50_04275"/>
<evidence type="ECO:0000313" key="11">
    <source>
        <dbReference type="EMBL" id="QIB33017.1"/>
    </source>
</evidence>
<dbReference type="RefSeq" id="WP_163074102.1">
    <property type="nucleotide sequence ID" value="NZ_CP048630.1"/>
</dbReference>
<dbReference type="PANTHER" id="PTHR45825:SF11">
    <property type="entry name" value="ALPHA AMYLASE DOMAIN-CONTAINING PROTEIN"/>
    <property type="match status" value="1"/>
</dbReference>
<evidence type="ECO:0000313" key="12">
    <source>
        <dbReference type="Proteomes" id="UP000464751"/>
    </source>
</evidence>
<dbReference type="CDD" id="cd03791">
    <property type="entry name" value="GT5_Glycogen_synthase_DULL1-like"/>
    <property type="match status" value="1"/>
</dbReference>
<dbReference type="AlphaFoldDB" id="A0A6P1YI58"/>
<evidence type="ECO:0000256" key="2">
    <source>
        <dbReference type="ARBA" id="ARBA00002764"/>
    </source>
</evidence>
<feature type="binding site" evidence="8">
    <location>
        <position position="18"/>
    </location>
    <ligand>
        <name>ADP-alpha-D-glucose</name>
        <dbReference type="ChEBI" id="CHEBI:57498"/>
    </ligand>
</feature>
<feature type="domain" description="Starch synthase catalytic" evidence="10">
    <location>
        <begin position="5"/>
        <end position="238"/>
    </location>
</feature>
<accession>A0A6P1YI58</accession>
<keyword evidence="7 8" id="KW-0320">Glycogen biosynthesis</keyword>
<dbReference type="InterPro" id="IPR013534">
    <property type="entry name" value="Starch_synth_cat_dom"/>
</dbReference>
<protein>
    <recommendedName>
        <fullName evidence="8">Glycogen synthase</fullName>
        <ecNumber evidence="8">2.4.1.21</ecNumber>
    </recommendedName>
    <alternativeName>
        <fullName evidence="8">Starch [bacterial glycogen] synthase</fullName>
    </alternativeName>
</protein>
<comment type="pathway">
    <text evidence="3 8">Glycan biosynthesis; glycogen biosynthesis.</text>
</comment>
<dbReference type="GO" id="GO:0005829">
    <property type="term" value="C:cytosol"/>
    <property type="evidence" value="ECO:0007669"/>
    <property type="project" value="TreeGrafter"/>
</dbReference>
<dbReference type="InterPro" id="IPR001296">
    <property type="entry name" value="Glyco_trans_1"/>
</dbReference>
<dbReference type="HAMAP" id="MF_00484">
    <property type="entry name" value="Glycogen_synth"/>
    <property type="match status" value="1"/>
</dbReference>
<evidence type="ECO:0000256" key="3">
    <source>
        <dbReference type="ARBA" id="ARBA00004964"/>
    </source>
</evidence>
<evidence type="ECO:0000256" key="5">
    <source>
        <dbReference type="ARBA" id="ARBA00022676"/>
    </source>
</evidence>
<organism evidence="11 12">
    <name type="scientific">Ancylobacter pratisalsi</name>
    <dbReference type="NCBI Taxonomy" id="1745854"/>
    <lineage>
        <taxon>Bacteria</taxon>
        <taxon>Pseudomonadati</taxon>
        <taxon>Pseudomonadota</taxon>
        <taxon>Alphaproteobacteria</taxon>
        <taxon>Hyphomicrobiales</taxon>
        <taxon>Xanthobacteraceae</taxon>
        <taxon>Ancylobacter</taxon>
    </lineage>
</organism>
<evidence type="ECO:0000256" key="1">
    <source>
        <dbReference type="ARBA" id="ARBA00001478"/>
    </source>
</evidence>
<comment type="similarity">
    <text evidence="4 8">Belongs to the glycosyltransferase 1 family. Bacterial/plant glycogen synthase subfamily.</text>
</comment>
<evidence type="ECO:0000256" key="8">
    <source>
        <dbReference type="HAMAP-Rule" id="MF_00484"/>
    </source>
</evidence>
<dbReference type="NCBIfam" id="NF001899">
    <property type="entry name" value="PRK00654.1-2"/>
    <property type="match status" value="1"/>
</dbReference>
<dbReference type="NCBIfam" id="NF010699">
    <property type="entry name" value="PRK14099.1"/>
    <property type="match status" value="1"/>
</dbReference>
<evidence type="ECO:0000256" key="7">
    <source>
        <dbReference type="ARBA" id="ARBA00023056"/>
    </source>
</evidence>
<dbReference type="UniPathway" id="UPA00164"/>
<dbReference type="EMBL" id="CP048630">
    <property type="protein sequence ID" value="QIB33017.1"/>
    <property type="molecule type" value="Genomic_DNA"/>
</dbReference>
<evidence type="ECO:0000259" key="9">
    <source>
        <dbReference type="Pfam" id="PF00534"/>
    </source>
</evidence>
<evidence type="ECO:0000259" key="10">
    <source>
        <dbReference type="Pfam" id="PF08323"/>
    </source>
</evidence>
<dbReference type="SUPFAM" id="SSF53756">
    <property type="entry name" value="UDP-Glycosyltransferase/glycogen phosphorylase"/>
    <property type="match status" value="1"/>
</dbReference>
<comment type="catalytic activity">
    <reaction evidence="1 8">
        <text>[(1-&gt;4)-alpha-D-glucosyl](n) + ADP-alpha-D-glucose = [(1-&gt;4)-alpha-D-glucosyl](n+1) + ADP + H(+)</text>
        <dbReference type="Rhea" id="RHEA:18189"/>
        <dbReference type="Rhea" id="RHEA-COMP:9584"/>
        <dbReference type="Rhea" id="RHEA-COMP:9587"/>
        <dbReference type="ChEBI" id="CHEBI:15378"/>
        <dbReference type="ChEBI" id="CHEBI:15444"/>
        <dbReference type="ChEBI" id="CHEBI:57498"/>
        <dbReference type="ChEBI" id="CHEBI:456216"/>
        <dbReference type="EC" id="2.4.1.21"/>
    </reaction>
</comment>
<keyword evidence="5 8" id="KW-0328">Glycosyltransferase</keyword>
<feature type="domain" description="Glycosyl transferase family 1" evidence="9">
    <location>
        <begin position="289"/>
        <end position="422"/>
    </location>
</feature>